<keyword evidence="5" id="KW-1185">Reference proteome</keyword>
<comment type="caution">
    <text evidence="1">Lacks conserved residue(s) required for the propagation of feature annotation.</text>
</comment>
<dbReference type="RefSeq" id="XP_017296339.1">
    <property type="nucleotide sequence ID" value="XM_017440850.2"/>
</dbReference>
<feature type="disulfide bond" evidence="1">
    <location>
        <begin position="501"/>
        <end position="510"/>
    </location>
</feature>
<name>A0A3Q3B3A3_KRYMA</name>
<feature type="domain" description="EGF-like" evidence="3">
    <location>
        <begin position="473"/>
        <end position="511"/>
    </location>
</feature>
<dbReference type="GeneTree" id="ENSGT01150000287072"/>
<feature type="chain" id="PRO_5018690752" evidence="2">
    <location>
        <begin position="27"/>
        <end position="552"/>
    </location>
</feature>
<keyword evidence="1" id="KW-0245">EGF-like domain</keyword>
<dbReference type="PROSITE" id="PS00022">
    <property type="entry name" value="EGF_1"/>
    <property type="match status" value="1"/>
</dbReference>
<organism evidence="4 5">
    <name type="scientific">Kryptolebias marmoratus</name>
    <name type="common">Mangrove killifish</name>
    <name type="synonym">Rivulus marmoratus</name>
    <dbReference type="NCBI Taxonomy" id="37003"/>
    <lineage>
        <taxon>Eukaryota</taxon>
        <taxon>Metazoa</taxon>
        <taxon>Chordata</taxon>
        <taxon>Craniata</taxon>
        <taxon>Vertebrata</taxon>
        <taxon>Euteleostomi</taxon>
        <taxon>Actinopterygii</taxon>
        <taxon>Neopterygii</taxon>
        <taxon>Teleostei</taxon>
        <taxon>Neoteleostei</taxon>
        <taxon>Acanthomorphata</taxon>
        <taxon>Ovalentaria</taxon>
        <taxon>Atherinomorphae</taxon>
        <taxon>Cyprinodontiformes</taxon>
        <taxon>Rivulidae</taxon>
        <taxon>Kryptolebias</taxon>
    </lineage>
</organism>
<feature type="disulfide bond" evidence="1">
    <location>
        <begin position="482"/>
        <end position="499"/>
    </location>
</feature>
<dbReference type="PROSITE" id="PS50026">
    <property type="entry name" value="EGF_3"/>
    <property type="match status" value="1"/>
</dbReference>
<accession>A0A3Q3B3A3</accession>
<dbReference type="PROSITE" id="PS01186">
    <property type="entry name" value="EGF_2"/>
    <property type="match status" value="1"/>
</dbReference>
<dbReference type="PANTHER" id="PTHR40472">
    <property type="entry name" value="RICIN B-TYPE LECTIN DOMAIN-CONTAINING PROTEIN"/>
    <property type="match status" value="1"/>
</dbReference>
<keyword evidence="2" id="KW-0732">Signal</keyword>
<sequence length="552" mass="62948">MVSQHWAAMILLVSLVLLPCWMTASAQPHDHTLGGLSPQYRARRTLDFRTREKVAASSQIVKDSLSVIKDVVGLCASQRVSDVLKSFAKISSLAPGIGGLVASFLNVVLAFIPQENPLAELKKGFAEVNRKLDSLSIQISNLATDVEWFNYASVYSRDEVSILNAWEKFKEFQENSDLVQSEEEKVRLAEIFVNYYEDSGAESSVSNLYRYLTVNSTSLSENLNNLLIKKFKCDISLIGKYNLYFSSLLWKGMVLNQFYWKLIGFNTASKEAEHVKMFKTVSEAQTSAVEFCLNNYERFMREDVVKITKGLNPNNKKLIADQVKKALDKKYSWYSWVVVVYSEKDKLNHFLYDAVEIDVDQIIVAISYTLGGNEIDTVQDAKNHKNRDDITSAAKQCFEETKQCESFRIEECITYDVVTVQPAEIFLIKLSDYTKVIHASYKEEFVEVPPPLYQGECSWRVYGGKISFHYSRKLPVCSNNECKNGGKCERLLDSNEWFCKCQDGYTGDTCETRLDMATPTIEFVFPPVTTIEDKLKVLESKLDDLMNRCQRQ</sequence>
<dbReference type="GeneID" id="108250803"/>
<keyword evidence="1" id="KW-1015">Disulfide bond</keyword>
<dbReference type="STRING" id="37003.ENSKMAP00000023475"/>
<protein>
    <submittedName>
        <fullName evidence="4">Cephalotoxin-like protein</fullName>
    </submittedName>
</protein>
<evidence type="ECO:0000259" key="3">
    <source>
        <dbReference type="PROSITE" id="PS50026"/>
    </source>
</evidence>
<dbReference type="AlphaFoldDB" id="A0A3Q3B3A3"/>
<dbReference type="OMA" id="ILLHWAT"/>
<dbReference type="InterPro" id="IPR039051">
    <property type="entry name" value="SE-CTX-like"/>
</dbReference>
<evidence type="ECO:0000313" key="4">
    <source>
        <dbReference type="Ensembl" id="ENSKMAP00000023475.1"/>
    </source>
</evidence>
<dbReference type="PANTHER" id="PTHR40472:SF6">
    <property type="entry name" value="RICIN B-TYPE LECTIN DOMAIN-CONTAINING PROTEIN"/>
    <property type="match status" value="1"/>
</dbReference>
<dbReference type="SMART" id="SM00181">
    <property type="entry name" value="EGF"/>
    <property type="match status" value="1"/>
</dbReference>
<reference evidence="4" key="1">
    <citation type="submission" date="2025-08" db="UniProtKB">
        <authorList>
            <consortium name="Ensembl"/>
        </authorList>
    </citation>
    <scope>IDENTIFICATION</scope>
</reference>
<dbReference type="CDD" id="cd00054">
    <property type="entry name" value="EGF_CA"/>
    <property type="match status" value="1"/>
</dbReference>
<dbReference type="SUPFAM" id="SSF57196">
    <property type="entry name" value="EGF/Laminin"/>
    <property type="match status" value="1"/>
</dbReference>
<dbReference type="InterPro" id="IPR000742">
    <property type="entry name" value="EGF"/>
</dbReference>
<evidence type="ECO:0000256" key="2">
    <source>
        <dbReference type="SAM" id="SignalP"/>
    </source>
</evidence>
<dbReference type="OrthoDB" id="4405280at2759"/>
<evidence type="ECO:0000313" key="5">
    <source>
        <dbReference type="Proteomes" id="UP000264800"/>
    </source>
</evidence>
<reference evidence="4" key="2">
    <citation type="submission" date="2025-09" db="UniProtKB">
        <authorList>
            <consortium name="Ensembl"/>
        </authorList>
    </citation>
    <scope>IDENTIFICATION</scope>
</reference>
<evidence type="ECO:0000256" key="1">
    <source>
        <dbReference type="PROSITE-ProRule" id="PRU00076"/>
    </source>
</evidence>
<dbReference type="Gene3D" id="2.10.25.10">
    <property type="entry name" value="Laminin"/>
    <property type="match status" value="1"/>
</dbReference>
<proteinExistence type="predicted"/>
<feature type="signal peptide" evidence="2">
    <location>
        <begin position="1"/>
        <end position="26"/>
    </location>
</feature>
<dbReference type="Ensembl" id="ENSKMAT00000023774.1">
    <property type="protein sequence ID" value="ENSKMAP00000023475.1"/>
    <property type="gene ID" value="ENSKMAG00000017418.1"/>
</dbReference>
<dbReference type="KEGG" id="kmr:108250803"/>
<dbReference type="Proteomes" id="UP000264800">
    <property type="component" value="Unplaced"/>
</dbReference>
<dbReference type="Pfam" id="PF00008">
    <property type="entry name" value="EGF"/>
    <property type="match status" value="1"/>
</dbReference>